<evidence type="ECO:0000313" key="2">
    <source>
        <dbReference type="Proteomes" id="UP000282876"/>
    </source>
</evidence>
<gene>
    <name evidence="1" type="ORF">TUBRATIS_000400</name>
</gene>
<protein>
    <submittedName>
        <fullName evidence="1">Uncharacterized protein</fullName>
    </submittedName>
</protein>
<proteinExistence type="predicted"/>
<sequence length="250" mass="29588">MIFVIYLNKIFNTFTDKLNSDSQLTSSSFSLDPSNNFTNKTQNLKDSIKDLFNILIEIKEILSEIREKIFKPKNQTQNFTNFYKELQEGWNSFTSLKNELICKYLSNDQSSFISDKRWKNFEFASLFFQRSLVDLKDSFCDQAEDGLIILYVKIAEMLSKNNNLLGYWPEFINKEKLKYFINRKANELRTFSSELACLSLELLKFINENEEFYQKRCVYDSLLELINQLRVNLNGIQRIIDIFSGYVIEN</sequence>
<dbReference type="AlphaFoldDB" id="A0A437AQM5"/>
<name>A0A437AQM5_9MICR</name>
<organism evidence="1 2">
    <name type="scientific">Tubulinosema ratisbonensis</name>
    <dbReference type="NCBI Taxonomy" id="291195"/>
    <lineage>
        <taxon>Eukaryota</taxon>
        <taxon>Fungi</taxon>
        <taxon>Fungi incertae sedis</taxon>
        <taxon>Microsporidia</taxon>
        <taxon>Tubulinosematoidea</taxon>
        <taxon>Tubulinosematidae</taxon>
        <taxon>Tubulinosema</taxon>
    </lineage>
</organism>
<dbReference type="Proteomes" id="UP000282876">
    <property type="component" value="Unassembled WGS sequence"/>
</dbReference>
<keyword evidence="2" id="KW-1185">Reference proteome</keyword>
<accession>A0A437AQM5</accession>
<evidence type="ECO:0000313" key="1">
    <source>
        <dbReference type="EMBL" id="RVD93422.1"/>
    </source>
</evidence>
<comment type="caution">
    <text evidence="1">The sequence shown here is derived from an EMBL/GenBank/DDBJ whole genome shotgun (WGS) entry which is preliminary data.</text>
</comment>
<dbReference type="VEuPathDB" id="MicrosporidiaDB:TUBRATIS_000400"/>
<reference evidence="1 2" key="1">
    <citation type="submission" date="2018-10" db="EMBL/GenBank/DDBJ databases">
        <title>Draft genome sequence of the microsporidian Tubulinosema ratisbonensis.</title>
        <authorList>
            <person name="Polonais V."/>
            <person name="Peyretaillade E."/>
            <person name="Niehus S."/>
            <person name="Wawrzyniak I."/>
            <person name="Franchet A."/>
            <person name="Gaspin C."/>
            <person name="Reichstadt M."/>
            <person name="Belser C."/>
            <person name="Labadie K."/>
            <person name="Delbac F."/>
            <person name="Ferrandon D."/>
        </authorList>
    </citation>
    <scope>NUCLEOTIDE SEQUENCE [LARGE SCALE GENOMIC DNA]</scope>
    <source>
        <strain evidence="1 2">Franzen</strain>
    </source>
</reference>
<dbReference type="EMBL" id="RCSS01000012">
    <property type="protein sequence ID" value="RVD93422.1"/>
    <property type="molecule type" value="Genomic_DNA"/>
</dbReference>